<dbReference type="PANTHER" id="PTHR34106">
    <property type="entry name" value="GLYCOSIDASE"/>
    <property type="match status" value="1"/>
</dbReference>
<dbReference type="AlphaFoldDB" id="A0A101HJS8"/>
<evidence type="ECO:0000313" key="5">
    <source>
        <dbReference type="Proteomes" id="UP000053860"/>
    </source>
</evidence>
<evidence type="ECO:0000256" key="3">
    <source>
        <dbReference type="ARBA" id="ARBA00024356"/>
    </source>
</evidence>
<sequence>MDIAKRFQQNPLLSPSDLKPGIEGMEITCLLNPGVFRMNGKTWLLLRVAERPRQIKDKISFPVYNKEGKIEIVNFDINDPLLDATDPRVIKYKGENYLTTLSYLRLVYSEDDIHFHEDPSYPPIFGEGALESFGIEDCRVATMDDGYYLTYTEVSPVAVGVGLMITNDFKKLERMGMIFPPHNKDCALFEERINDRYYALHRPSSPELGGNYIWIAESPDRIHWGKHKCIAVTRENSWDSARVGAGGPPIKTAEGWLEIYHGANAEHRYCLGALLLDLNDPSKVIARSVEPIMEPTADYEQTGFFGNVVFTNGHYVEGDTIRIFYGASDEVICGAEFSVSGVLNSLK</sequence>
<keyword evidence="1" id="KW-0328">Glycosyltransferase</keyword>
<dbReference type="EMBL" id="LGGN01000069">
    <property type="protein sequence ID" value="KUK78126.1"/>
    <property type="molecule type" value="Genomic_DNA"/>
</dbReference>
<evidence type="ECO:0000256" key="2">
    <source>
        <dbReference type="ARBA" id="ARBA00022679"/>
    </source>
</evidence>
<organism evidence="4 5">
    <name type="scientific">Proteiniphilum acetatigenes</name>
    <dbReference type="NCBI Taxonomy" id="294710"/>
    <lineage>
        <taxon>Bacteria</taxon>
        <taxon>Pseudomonadati</taxon>
        <taxon>Bacteroidota</taxon>
        <taxon>Bacteroidia</taxon>
        <taxon>Bacteroidales</taxon>
        <taxon>Dysgonomonadaceae</taxon>
        <taxon>Proteiniphilum</taxon>
    </lineage>
</organism>
<dbReference type="SUPFAM" id="SSF75005">
    <property type="entry name" value="Arabinanase/levansucrase/invertase"/>
    <property type="match status" value="1"/>
</dbReference>
<evidence type="ECO:0000313" key="4">
    <source>
        <dbReference type="EMBL" id="KUK78126.1"/>
    </source>
</evidence>
<comment type="caution">
    <text evidence="4">The sequence shown here is derived from an EMBL/GenBank/DDBJ whole genome shotgun (WGS) entry which is preliminary data.</text>
</comment>
<name>A0A101HJS8_9BACT</name>
<accession>A0A101HJS8</accession>
<dbReference type="GO" id="GO:0016757">
    <property type="term" value="F:glycosyltransferase activity"/>
    <property type="evidence" value="ECO:0007669"/>
    <property type="project" value="UniProtKB-KW"/>
</dbReference>
<dbReference type="InterPro" id="IPR023296">
    <property type="entry name" value="Glyco_hydro_beta-prop_sf"/>
</dbReference>
<dbReference type="CDD" id="cd18612">
    <property type="entry name" value="GH130_Lin0857-like"/>
    <property type="match status" value="1"/>
</dbReference>
<protein>
    <recommendedName>
        <fullName evidence="6">Glycosidase</fullName>
    </recommendedName>
</protein>
<keyword evidence="2" id="KW-0808">Transferase</keyword>
<dbReference type="Pfam" id="PF04041">
    <property type="entry name" value="Glyco_hydro_130"/>
    <property type="match status" value="1"/>
</dbReference>
<gene>
    <name evidence="4" type="ORF">XD92_0506</name>
</gene>
<dbReference type="InterPro" id="IPR007184">
    <property type="entry name" value="Mannoside_phosphorylase"/>
</dbReference>
<evidence type="ECO:0008006" key="6">
    <source>
        <dbReference type="Google" id="ProtNLM"/>
    </source>
</evidence>
<dbReference type="PIRSF" id="PIRSF016202">
    <property type="entry name" value="PH1107"/>
    <property type="match status" value="1"/>
</dbReference>
<evidence type="ECO:0000256" key="1">
    <source>
        <dbReference type="ARBA" id="ARBA00022676"/>
    </source>
</evidence>
<dbReference type="PATRIC" id="fig|294710.3.peg.757"/>
<dbReference type="Proteomes" id="UP000053860">
    <property type="component" value="Unassembled WGS sequence"/>
</dbReference>
<dbReference type="Gene3D" id="2.115.10.20">
    <property type="entry name" value="Glycosyl hydrolase domain, family 43"/>
    <property type="match status" value="1"/>
</dbReference>
<dbReference type="PANTHER" id="PTHR34106:SF5">
    <property type="entry name" value="GLYCOSIDASE"/>
    <property type="match status" value="1"/>
</dbReference>
<comment type="similarity">
    <text evidence="3">Belongs to the glycosyl hydrolase 130 family.</text>
</comment>
<proteinExistence type="inferred from homology"/>
<reference evidence="5" key="1">
    <citation type="journal article" date="2015" name="MBio">
        <title>Genome-Resolved Metagenomic Analysis Reveals Roles for Candidate Phyla and Other Microbial Community Members in Biogeochemical Transformations in Oil Reservoirs.</title>
        <authorList>
            <person name="Hu P."/>
            <person name="Tom L."/>
            <person name="Singh A."/>
            <person name="Thomas B.C."/>
            <person name="Baker B.J."/>
            <person name="Piceno Y.M."/>
            <person name="Andersen G.L."/>
            <person name="Banfield J.F."/>
        </authorList>
    </citation>
    <scope>NUCLEOTIDE SEQUENCE [LARGE SCALE GENOMIC DNA]</scope>
</reference>